<evidence type="ECO:0000313" key="1">
    <source>
        <dbReference type="EMBL" id="WWQ62167.1"/>
    </source>
</evidence>
<dbReference type="Proteomes" id="UP001432251">
    <property type="component" value="Chromosome"/>
</dbReference>
<accession>A0ACD5A4V1</accession>
<proteinExistence type="predicted"/>
<protein>
    <submittedName>
        <fullName evidence="1">Sugar ABC transporter substrate-binding protein</fullName>
    </submittedName>
</protein>
<dbReference type="EMBL" id="CP146022">
    <property type="protein sequence ID" value="WWQ62167.1"/>
    <property type="molecule type" value="Genomic_DNA"/>
</dbReference>
<evidence type="ECO:0000313" key="2">
    <source>
        <dbReference type="Proteomes" id="UP001432251"/>
    </source>
</evidence>
<organism evidence="1 2">
    <name type="scientific">Streptomyces citrinus</name>
    <dbReference type="NCBI Taxonomy" id="3118173"/>
    <lineage>
        <taxon>Bacteria</taxon>
        <taxon>Bacillati</taxon>
        <taxon>Actinomycetota</taxon>
        <taxon>Actinomycetes</taxon>
        <taxon>Kitasatosporales</taxon>
        <taxon>Streptomycetaceae</taxon>
        <taxon>Streptomyces</taxon>
    </lineage>
</organism>
<keyword evidence="2" id="KW-1185">Reference proteome</keyword>
<name>A0ACD5A4V1_9ACTN</name>
<sequence>MPSFRGLRLVAAVAVVGSLTTACGLGGSSDETGGSSASGKGPLKGTVTFETLQLKPTFTKYVEGVIGDFEKKNPGVKVKWIDIPFQGAQEKLTADAGAGTLPDVVNLNPQFAQPLENKGLFVDMDSAAAKIKGDYVPGAWKAFTVPGRPGSYGIPWYLTSEVTMYNKGLFKKAGLDTAKPPTTFDDLLADGKALSEAGKGSFYGIHPALENRFITDLAKQGVPLLDADGKKWTFNTPEAAAYLAKLVKAYKGGVYPKDSLTQDHSKETEAYQAGNIGLFPSGPNFLTIIKQNAPKIAEATGVGPQITGPEGITNMSVMGLLVPKASKNQRAALAFASYMANSKNQLAFSKIVTVLPSVSKALENPYFTAEGDGSVDAQARRISAEQIAKAQSLVPVQYDDRVKQAVLAKIQLALQGKLGPKKALDEAVAAADAVTAH</sequence>
<reference evidence="1" key="1">
    <citation type="journal article" date="2025" name="Int. J. Syst. Evol. Microbiol.">
        <title>Streptomyces citrinus sp. nov., with yellow diffusible pigment.</title>
        <authorList>
            <person name="He Y."/>
            <person name="Yang E."/>
            <person name="Xu J."/>
            <person name="Sun Y."/>
            <person name="Sun L."/>
        </authorList>
    </citation>
    <scope>NUCLEOTIDE SEQUENCE</scope>
    <source>
        <strain evidence="1">Q6</strain>
    </source>
</reference>
<gene>
    <name evidence="1" type="ORF">V2W30_01480</name>
</gene>